<feature type="non-terminal residue" evidence="3">
    <location>
        <position position="102"/>
    </location>
</feature>
<evidence type="ECO:0008006" key="4">
    <source>
        <dbReference type="Google" id="ProtNLM"/>
    </source>
</evidence>
<organism evidence="3">
    <name type="scientific">Rhizopus microsporus var. microsporus</name>
    <dbReference type="NCBI Taxonomy" id="86635"/>
    <lineage>
        <taxon>Eukaryota</taxon>
        <taxon>Fungi</taxon>
        <taxon>Fungi incertae sedis</taxon>
        <taxon>Mucoromycota</taxon>
        <taxon>Mucoromycotina</taxon>
        <taxon>Mucoromycetes</taxon>
        <taxon>Mucorales</taxon>
        <taxon>Mucorineae</taxon>
        <taxon>Rhizopodaceae</taxon>
        <taxon>Rhizopus</taxon>
    </lineage>
</organism>
<dbReference type="VEuPathDB" id="FungiDB:BCV72DRAFT_189559"/>
<name>A0A1X0RJI1_RHIZD</name>
<sequence>GIDPDKFTAHSIRAAASTYAVQQGASIQEVKIHANWSLNADTFEKYYLRPASRRRQGQRISKRILEATEKKTTSEVGVSHTATVEGTTHNGLVGETETEDVV</sequence>
<dbReference type="GO" id="GO:0003677">
    <property type="term" value="F:DNA binding"/>
    <property type="evidence" value="ECO:0007669"/>
    <property type="project" value="InterPro"/>
</dbReference>
<evidence type="ECO:0000313" key="3">
    <source>
        <dbReference type="EMBL" id="ORE12150.1"/>
    </source>
</evidence>
<dbReference type="InterPro" id="IPR013762">
    <property type="entry name" value="Integrase-like_cat_sf"/>
</dbReference>
<dbReference type="EMBL" id="KV921853">
    <property type="protein sequence ID" value="ORE12150.1"/>
    <property type="molecule type" value="Genomic_DNA"/>
</dbReference>
<dbReference type="InterPro" id="IPR011010">
    <property type="entry name" value="DNA_brk_join_enz"/>
</dbReference>
<dbReference type="AlphaFoldDB" id="A0A1X0RJI1"/>
<protein>
    <recommendedName>
        <fullName evidence="4">Tyr recombinase domain-containing protein</fullName>
    </recommendedName>
</protein>
<dbReference type="OrthoDB" id="2257766at2759"/>
<dbReference type="Gene3D" id="1.10.443.10">
    <property type="entry name" value="Intergrase catalytic core"/>
    <property type="match status" value="1"/>
</dbReference>
<feature type="region of interest" description="Disordered" evidence="2">
    <location>
        <begin position="66"/>
        <end position="102"/>
    </location>
</feature>
<reference evidence="3" key="1">
    <citation type="journal article" date="2016" name="Proc. Natl. Acad. Sci. U.S.A.">
        <title>Lipid metabolic changes in an early divergent fungus govern the establishment of a mutualistic symbiosis with endobacteria.</title>
        <authorList>
            <person name="Lastovetsky O.A."/>
            <person name="Gaspar M.L."/>
            <person name="Mondo S.J."/>
            <person name="LaButti K.M."/>
            <person name="Sandor L."/>
            <person name="Grigoriev I.V."/>
            <person name="Henry S.A."/>
            <person name="Pawlowska T.E."/>
        </authorList>
    </citation>
    <scope>NUCLEOTIDE SEQUENCE [LARGE SCALE GENOMIC DNA]</scope>
    <source>
        <strain evidence="3">ATCC 52814</strain>
    </source>
</reference>
<dbReference type="SUPFAM" id="SSF56349">
    <property type="entry name" value="DNA breaking-rejoining enzymes"/>
    <property type="match status" value="1"/>
</dbReference>
<dbReference type="Proteomes" id="UP000242414">
    <property type="component" value="Unassembled WGS sequence"/>
</dbReference>
<dbReference type="GO" id="GO:0015074">
    <property type="term" value="P:DNA integration"/>
    <property type="evidence" value="ECO:0007669"/>
    <property type="project" value="InterPro"/>
</dbReference>
<feature type="compositionally biased region" description="Polar residues" evidence="2">
    <location>
        <begin position="74"/>
        <end position="90"/>
    </location>
</feature>
<feature type="non-terminal residue" evidence="3">
    <location>
        <position position="1"/>
    </location>
</feature>
<gene>
    <name evidence="3" type="ORF">BCV72DRAFT_189559</name>
</gene>
<evidence type="ECO:0000256" key="1">
    <source>
        <dbReference type="ARBA" id="ARBA00023172"/>
    </source>
</evidence>
<accession>A0A1X0RJI1</accession>
<proteinExistence type="predicted"/>
<keyword evidence="1" id="KW-0233">DNA recombination</keyword>
<dbReference type="GO" id="GO:0006310">
    <property type="term" value="P:DNA recombination"/>
    <property type="evidence" value="ECO:0007669"/>
    <property type="project" value="UniProtKB-KW"/>
</dbReference>
<evidence type="ECO:0000256" key="2">
    <source>
        <dbReference type="SAM" id="MobiDB-lite"/>
    </source>
</evidence>